<dbReference type="STRING" id="3476.A0A2P5C3Z9"/>
<proteinExistence type="inferred from homology"/>
<dbReference type="Gene3D" id="1.10.132.130">
    <property type="match status" value="1"/>
</dbReference>
<dbReference type="Proteomes" id="UP000237105">
    <property type="component" value="Unassembled WGS sequence"/>
</dbReference>
<evidence type="ECO:0000313" key="3">
    <source>
        <dbReference type="EMBL" id="PON55741.1"/>
    </source>
</evidence>
<evidence type="ECO:0000256" key="1">
    <source>
        <dbReference type="ARBA" id="ARBA00009941"/>
    </source>
</evidence>
<accession>A0A2P5C3Z9</accession>
<evidence type="ECO:0000313" key="4">
    <source>
        <dbReference type="Proteomes" id="UP000237105"/>
    </source>
</evidence>
<dbReference type="GO" id="GO:0006624">
    <property type="term" value="P:vacuolar protein processing"/>
    <property type="evidence" value="ECO:0007669"/>
    <property type="project" value="TreeGrafter"/>
</dbReference>
<dbReference type="AlphaFoldDB" id="A0A2P5C3Z9"/>
<organism evidence="3 4">
    <name type="scientific">Parasponia andersonii</name>
    <name type="common">Sponia andersonii</name>
    <dbReference type="NCBI Taxonomy" id="3476"/>
    <lineage>
        <taxon>Eukaryota</taxon>
        <taxon>Viridiplantae</taxon>
        <taxon>Streptophyta</taxon>
        <taxon>Embryophyta</taxon>
        <taxon>Tracheophyta</taxon>
        <taxon>Spermatophyta</taxon>
        <taxon>Magnoliopsida</taxon>
        <taxon>eudicotyledons</taxon>
        <taxon>Gunneridae</taxon>
        <taxon>Pentapetalae</taxon>
        <taxon>rosids</taxon>
        <taxon>fabids</taxon>
        <taxon>Rosales</taxon>
        <taxon>Cannabaceae</taxon>
        <taxon>Parasponia</taxon>
    </lineage>
</organism>
<gene>
    <name evidence="3" type="ORF">PanWU01x14_185500</name>
</gene>
<dbReference type="OrthoDB" id="751760at2759"/>
<keyword evidence="4" id="KW-1185">Reference proteome</keyword>
<dbReference type="PANTHER" id="PTHR12000">
    <property type="entry name" value="HEMOGLOBINASE FAMILY MEMBER"/>
    <property type="match status" value="1"/>
</dbReference>
<evidence type="ECO:0000259" key="2">
    <source>
        <dbReference type="Pfam" id="PF20985"/>
    </source>
</evidence>
<reference evidence="4" key="1">
    <citation type="submission" date="2016-06" db="EMBL/GenBank/DDBJ databases">
        <title>Parallel loss of symbiosis genes in relatives of nitrogen-fixing non-legume Parasponia.</title>
        <authorList>
            <person name="Van Velzen R."/>
            <person name="Holmer R."/>
            <person name="Bu F."/>
            <person name="Rutten L."/>
            <person name="Van Zeijl A."/>
            <person name="Liu W."/>
            <person name="Santuari L."/>
            <person name="Cao Q."/>
            <person name="Sharma T."/>
            <person name="Shen D."/>
            <person name="Roswanjaya Y."/>
            <person name="Wardhani T."/>
            <person name="Kalhor M.S."/>
            <person name="Jansen J."/>
            <person name="Van den Hoogen J."/>
            <person name="Gungor B."/>
            <person name="Hartog M."/>
            <person name="Hontelez J."/>
            <person name="Verver J."/>
            <person name="Yang W.-C."/>
            <person name="Schijlen E."/>
            <person name="Repin R."/>
            <person name="Schilthuizen M."/>
            <person name="Schranz E."/>
            <person name="Heidstra R."/>
            <person name="Miyata K."/>
            <person name="Fedorova E."/>
            <person name="Kohlen W."/>
            <person name="Bisseling T."/>
            <person name="Smit S."/>
            <person name="Geurts R."/>
        </authorList>
    </citation>
    <scope>NUCLEOTIDE SEQUENCE [LARGE SCALE GENOMIC DNA]</scope>
    <source>
        <strain evidence="4">cv. WU1-14</strain>
    </source>
</reference>
<comment type="caution">
    <text evidence="3">The sequence shown here is derived from an EMBL/GenBank/DDBJ whole genome shotgun (WGS) entry which is preliminary data.</text>
</comment>
<dbReference type="CDD" id="cd21115">
    <property type="entry name" value="legumain_C"/>
    <property type="match status" value="1"/>
</dbReference>
<name>A0A2P5C3Z9_PARAD</name>
<dbReference type="Pfam" id="PF20985">
    <property type="entry name" value="Legum_prodom"/>
    <property type="match status" value="1"/>
</dbReference>
<comment type="similarity">
    <text evidence="1">Belongs to the peptidase C13 family.</text>
</comment>
<dbReference type="InterPro" id="IPR001096">
    <property type="entry name" value="Peptidase_C13"/>
</dbReference>
<dbReference type="GO" id="GO:0005773">
    <property type="term" value="C:vacuole"/>
    <property type="evidence" value="ECO:0007669"/>
    <property type="project" value="GOC"/>
</dbReference>
<dbReference type="EMBL" id="JXTB01000179">
    <property type="protein sequence ID" value="PON55741.1"/>
    <property type="molecule type" value="Genomic_DNA"/>
</dbReference>
<dbReference type="GO" id="GO:0004197">
    <property type="term" value="F:cysteine-type endopeptidase activity"/>
    <property type="evidence" value="ECO:0007669"/>
    <property type="project" value="TreeGrafter"/>
</dbReference>
<dbReference type="PANTHER" id="PTHR12000:SF50">
    <property type="entry name" value="VACUOLAR-PROCESSING ENZYME GAMMA-ISOZYME"/>
    <property type="match status" value="1"/>
</dbReference>
<feature type="domain" description="Legumain prodomain" evidence="2">
    <location>
        <begin position="60"/>
        <end position="155"/>
    </location>
</feature>
<protein>
    <submittedName>
        <fullName evidence="3">Peptidase C13, legumain</fullName>
    </submittedName>
</protein>
<dbReference type="GO" id="GO:0051603">
    <property type="term" value="P:proteolysis involved in protein catabolic process"/>
    <property type="evidence" value="ECO:0007669"/>
    <property type="project" value="TreeGrafter"/>
</dbReference>
<dbReference type="InterPro" id="IPR046427">
    <property type="entry name" value="Legumain_prodom_sf"/>
</dbReference>
<sequence length="157" mass="17487">MGSRNPGFGLQTEDYNYSASSSFSSSLADDYPCSEVNLHYLRNEVKRSRPGTPEYVEAKKELDETLAQIKHEDDSFAGIGKLLLIQNKTSSRLLKNNVNNPKYAGNDCFTSLMDIYWKYCGSILEDGLKHATDIYNMCDAGVTEEELMAASTQVCST</sequence>
<dbReference type="InterPro" id="IPR048501">
    <property type="entry name" value="Legum_prodom"/>
</dbReference>